<dbReference type="SUPFAM" id="SSF53335">
    <property type="entry name" value="S-adenosyl-L-methionine-dependent methyltransferases"/>
    <property type="match status" value="1"/>
</dbReference>
<protein>
    <recommendedName>
        <fullName evidence="1">DNA (cytosine-5-)-methyltransferase</fullName>
        <ecNumber evidence="1">2.1.1.37</ecNumber>
    </recommendedName>
</protein>
<feature type="compositionally biased region" description="Acidic residues" evidence="6">
    <location>
        <begin position="159"/>
        <end position="169"/>
    </location>
</feature>
<dbReference type="PROSITE" id="PS51679">
    <property type="entry name" value="SAM_MT_C5"/>
    <property type="match status" value="1"/>
</dbReference>
<feature type="compositionally biased region" description="Basic and acidic residues" evidence="6">
    <location>
        <begin position="125"/>
        <end position="158"/>
    </location>
</feature>
<organism evidence="7 8">
    <name type="scientific">Chaetoceros tenuissimus</name>
    <dbReference type="NCBI Taxonomy" id="426638"/>
    <lineage>
        <taxon>Eukaryota</taxon>
        <taxon>Sar</taxon>
        <taxon>Stramenopiles</taxon>
        <taxon>Ochrophyta</taxon>
        <taxon>Bacillariophyta</taxon>
        <taxon>Coscinodiscophyceae</taxon>
        <taxon>Chaetocerotophycidae</taxon>
        <taxon>Chaetocerotales</taxon>
        <taxon>Chaetocerotaceae</taxon>
        <taxon>Chaetoceros</taxon>
    </lineage>
</organism>
<dbReference type="Proteomes" id="UP001054902">
    <property type="component" value="Unassembled WGS sequence"/>
</dbReference>
<keyword evidence="8" id="KW-1185">Reference proteome</keyword>
<dbReference type="PROSITE" id="PS00095">
    <property type="entry name" value="C5_MTASE_2"/>
    <property type="match status" value="1"/>
</dbReference>
<feature type="region of interest" description="Disordered" evidence="6">
    <location>
        <begin position="324"/>
        <end position="351"/>
    </location>
</feature>
<evidence type="ECO:0000256" key="4">
    <source>
        <dbReference type="ARBA" id="ARBA00022691"/>
    </source>
</evidence>
<dbReference type="GO" id="GO:0044027">
    <property type="term" value="P:negative regulation of gene expression via chromosomal CpG island methylation"/>
    <property type="evidence" value="ECO:0007669"/>
    <property type="project" value="TreeGrafter"/>
</dbReference>
<feature type="compositionally biased region" description="Acidic residues" evidence="6">
    <location>
        <begin position="186"/>
        <end position="195"/>
    </location>
</feature>
<proteinExistence type="inferred from homology"/>
<evidence type="ECO:0000256" key="6">
    <source>
        <dbReference type="SAM" id="MobiDB-lite"/>
    </source>
</evidence>
<dbReference type="GO" id="GO:0032259">
    <property type="term" value="P:methylation"/>
    <property type="evidence" value="ECO:0007669"/>
    <property type="project" value="UniProtKB-KW"/>
</dbReference>
<dbReference type="InterPro" id="IPR029063">
    <property type="entry name" value="SAM-dependent_MTases_sf"/>
</dbReference>
<evidence type="ECO:0000256" key="1">
    <source>
        <dbReference type="ARBA" id="ARBA00011975"/>
    </source>
</evidence>
<dbReference type="GO" id="GO:0005634">
    <property type="term" value="C:nucleus"/>
    <property type="evidence" value="ECO:0007669"/>
    <property type="project" value="TreeGrafter"/>
</dbReference>
<dbReference type="GO" id="GO:0003886">
    <property type="term" value="F:DNA (cytosine-5-)-methyltransferase activity"/>
    <property type="evidence" value="ECO:0007669"/>
    <property type="project" value="UniProtKB-EC"/>
</dbReference>
<gene>
    <name evidence="7" type="ORF">CTEN210_03065</name>
</gene>
<dbReference type="PANTHER" id="PTHR10629">
    <property type="entry name" value="CYTOSINE-SPECIFIC METHYLTRANSFERASE"/>
    <property type="match status" value="1"/>
</dbReference>
<feature type="region of interest" description="Disordered" evidence="6">
    <location>
        <begin position="56"/>
        <end position="278"/>
    </location>
</feature>
<dbReference type="NCBIfam" id="TIGR00675">
    <property type="entry name" value="dcm"/>
    <property type="match status" value="1"/>
</dbReference>
<keyword evidence="3 5" id="KW-0808">Transferase</keyword>
<dbReference type="EC" id="2.1.1.37" evidence="1"/>
<feature type="compositionally biased region" description="Basic and acidic residues" evidence="6">
    <location>
        <begin position="266"/>
        <end position="278"/>
    </location>
</feature>
<dbReference type="AlphaFoldDB" id="A0AAD3H189"/>
<reference evidence="7 8" key="1">
    <citation type="journal article" date="2021" name="Sci. Rep.">
        <title>The genome of the diatom Chaetoceros tenuissimus carries an ancient integrated fragment of an extant virus.</title>
        <authorList>
            <person name="Hongo Y."/>
            <person name="Kimura K."/>
            <person name="Takaki Y."/>
            <person name="Yoshida Y."/>
            <person name="Baba S."/>
            <person name="Kobayashi G."/>
            <person name="Nagasaki K."/>
            <person name="Hano T."/>
            <person name="Tomaru Y."/>
        </authorList>
    </citation>
    <scope>NUCLEOTIDE SEQUENCE [LARGE SCALE GENOMIC DNA]</scope>
    <source>
        <strain evidence="7 8">NIES-3715</strain>
    </source>
</reference>
<dbReference type="InterPro" id="IPR001525">
    <property type="entry name" value="C5_MeTfrase"/>
</dbReference>
<evidence type="ECO:0000313" key="7">
    <source>
        <dbReference type="EMBL" id="GFH46591.1"/>
    </source>
</evidence>
<comment type="similarity">
    <text evidence="5">Belongs to the class I-like SAM-binding methyltransferase superfamily. C5-methyltransferase family.</text>
</comment>
<dbReference type="InterPro" id="IPR050390">
    <property type="entry name" value="C5-Methyltransferase"/>
</dbReference>
<dbReference type="Gene3D" id="3.90.120.10">
    <property type="entry name" value="DNA Methylase, subunit A, domain 2"/>
    <property type="match status" value="1"/>
</dbReference>
<dbReference type="GO" id="GO:0003677">
    <property type="term" value="F:DNA binding"/>
    <property type="evidence" value="ECO:0007669"/>
    <property type="project" value="TreeGrafter"/>
</dbReference>
<dbReference type="Pfam" id="PF00145">
    <property type="entry name" value="DNA_methylase"/>
    <property type="match status" value="1"/>
</dbReference>
<feature type="compositionally biased region" description="Acidic residues" evidence="6">
    <location>
        <begin position="106"/>
        <end position="117"/>
    </location>
</feature>
<dbReference type="InterPro" id="IPR031303">
    <property type="entry name" value="C5_meth_CS"/>
</dbReference>
<dbReference type="EMBL" id="BLLK01000022">
    <property type="protein sequence ID" value="GFH46591.1"/>
    <property type="molecule type" value="Genomic_DNA"/>
</dbReference>
<dbReference type="Gene3D" id="3.40.50.150">
    <property type="entry name" value="Vaccinia Virus protein VP39"/>
    <property type="match status" value="1"/>
</dbReference>
<evidence type="ECO:0000313" key="8">
    <source>
        <dbReference type="Proteomes" id="UP001054902"/>
    </source>
</evidence>
<evidence type="ECO:0000256" key="5">
    <source>
        <dbReference type="PROSITE-ProRule" id="PRU01016"/>
    </source>
</evidence>
<evidence type="ECO:0000256" key="2">
    <source>
        <dbReference type="ARBA" id="ARBA00022603"/>
    </source>
</evidence>
<feature type="compositionally biased region" description="Acidic residues" evidence="6">
    <location>
        <begin position="210"/>
        <end position="223"/>
    </location>
</feature>
<dbReference type="PANTHER" id="PTHR10629:SF52">
    <property type="entry name" value="DNA (CYTOSINE-5)-METHYLTRANSFERASE 1"/>
    <property type="match status" value="1"/>
</dbReference>
<name>A0AAD3H189_9STRA</name>
<comment type="caution">
    <text evidence="7">The sequence shown here is derived from an EMBL/GenBank/DDBJ whole genome shotgun (WGS) entry which is preliminary data.</text>
</comment>
<accession>A0AAD3H189</accession>
<keyword evidence="2 5" id="KW-0489">Methyltransferase</keyword>
<feature type="compositionally biased region" description="Basic and acidic residues" evidence="6">
    <location>
        <begin position="56"/>
        <end position="79"/>
    </location>
</feature>
<keyword evidence="4 5" id="KW-0949">S-adenosyl-L-methionine</keyword>
<evidence type="ECO:0000256" key="3">
    <source>
        <dbReference type="ARBA" id="ARBA00022679"/>
    </source>
</evidence>
<sequence>MSRSKNKEKKKDLERKIREEELLKEKRVETWNTYLNSKNPRDRKLAVLGKAVAERYKDNKVQKYEEQDARDSLGENEKSTKRRRISRVEENNMSDSDESKEHAENDVIEILDSDSEASESLYTNSEKDAVGIEDASCREMAESNDDKSSEEESVKLQDSDNEDTSEDDNGSSIDEDRPNRNGVEFQDSDIDDMSDDGNGSSTDEYRQNGDDVEFQDSDNEDISDIGIVASADEDSQNGAGRIALQDCDNEEMNGDCNDGQNEDDVIENHVSDNSESRSDVDAFVDADSDDDAYFSDGDEEIRNEQINIIKSSRLAMEIQGFRASSSSKTVRSDDSEDEAEPSSENITEIFDPPNVQMNDRLFYKHRCYSYFSRENPEKEKIVGILHFVSKEVAKCILVVEMSTTFVRSGSESTRPSDEEGLLREGFLQVHKEVIDINLVDIGDEKLNYLPKLIYEPQRSGGDKNWCRFGYFLDRRNFRRGKRRNKIRSLEFFAGCGGSLQGYHNNHFETVMAIEKDGDAVITLKANNEDVPVYHGCIRDFLKDYDTLKCALGRIDHVHFSPPCKGFSTANRNQTMTDKDKENNDLSLLIIDIIRKTSCDTAIFENVEGMWRDKNIDYVKQIVSGILKLNYQVRVCSLKACDYGNAQKRPRFFMVISKYSVPLPNLPQKTHGKGTYLEDYVTTRHTIGFLLDQKDDPNLKNMNVKTTSVKEGQHGLVRLDPNGLSPSIRSNSLQPLHYLETENRCISVREAACIQGFPMDYEFHGSINSQYKQVGNAVPIELGSAIAYCVRDVLMYEYQDS</sequence>
<feature type="active site" evidence="5">
    <location>
        <position position="563"/>
    </location>
</feature>